<dbReference type="PANTHER" id="PTHR38133">
    <property type="entry name" value="SLR1429 PROTEIN"/>
    <property type="match status" value="1"/>
</dbReference>
<dbReference type="EMBL" id="JACJTU010000137">
    <property type="protein sequence ID" value="MBD2739907.1"/>
    <property type="molecule type" value="Genomic_DNA"/>
</dbReference>
<feature type="non-terminal residue" evidence="3">
    <location>
        <position position="233"/>
    </location>
</feature>
<accession>A0ABR8KK09</accession>
<dbReference type="RefSeq" id="WP_190960377.1">
    <property type="nucleotide sequence ID" value="NZ_JACJTU010000137.1"/>
</dbReference>
<evidence type="ECO:0000313" key="3">
    <source>
        <dbReference type="EMBL" id="MBD2739907.1"/>
    </source>
</evidence>
<proteinExistence type="predicted"/>
<dbReference type="InterPro" id="IPR007527">
    <property type="entry name" value="Znf_SWIM"/>
</dbReference>
<keyword evidence="1" id="KW-0479">Metal-binding</keyword>
<dbReference type="Proteomes" id="UP000637383">
    <property type="component" value="Unassembled WGS sequence"/>
</dbReference>
<sequence>MPKFSRTWWGERFIKALESFTDDNRLQRGRSYARGGKVKSFEIELNKITAQVKGSINPYFGVYKEPTYNIVIEITPIPKTRWNEAIPKIASKASIVSRLLLNEVPENIEEIFAQIGLHLLPHSSKDFKTKCSCPDYANPCKHIAGVYYLVASQLDENPFLLFELRGLSKTELQTKLAASPLGKALSTALEQPQEANIQPSESFYTRIEKRAVNHKPNLREFWLGSKRLPSIIE</sequence>
<gene>
    <name evidence="3" type="ORF">H6H03_39800</name>
</gene>
<reference evidence="3 4" key="1">
    <citation type="journal article" date="2020" name="ISME J.">
        <title>Comparative genomics reveals insights into cyanobacterial evolution and habitat adaptation.</title>
        <authorList>
            <person name="Chen M.Y."/>
            <person name="Teng W.K."/>
            <person name="Zhao L."/>
            <person name="Hu C.X."/>
            <person name="Zhou Y.K."/>
            <person name="Han B.P."/>
            <person name="Song L.R."/>
            <person name="Shu W.S."/>
        </authorList>
    </citation>
    <scope>NUCLEOTIDE SEQUENCE [LARGE SCALE GENOMIC DNA]</scope>
    <source>
        <strain evidence="3 4">FACHB-159</strain>
    </source>
</reference>
<protein>
    <submittedName>
        <fullName evidence="3">SWIM zinc finger family protein</fullName>
    </submittedName>
</protein>
<evidence type="ECO:0000259" key="2">
    <source>
        <dbReference type="PROSITE" id="PS50966"/>
    </source>
</evidence>
<keyword evidence="1" id="KW-0863">Zinc-finger</keyword>
<name>A0ABR8KK09_9NOSO</name>
<comment type="caution">
    <text evidence="3">The sequence shown here is derived from an EMBL/GenBank/DDBJ whole genome shotgun (WGS) entry which is preliminary data.</text>
</comment>
<evidence type="ECO:0000313" key="4">
    <source>
        <dbReference type="Proteomes" id="UP000637383"/>
    </source>
</evidence>
<feature type="domain" description="SWIM-type" evidence="2">
    <location>
        <begin position="116"/>
        <end position="151"/>
    </location>
</feature>
<evidence type="ECO:0000256" key="1">
    <source>
        <dbReference type="PROSITE-ProRule" id="PRU00325"/>
    </source>
</evidence>
<dbReference type="PROSITE" id="PS50966">
    <property type="entry name" value="ZF_SWIM"/>
    <property type="match status" value="1"/>
</dbReference>
<dbReference type="Pfam" id="PF04434">
    <property type="entry name" value="SWIM"/>
    <property type="match status" value="1"/>
</dbReference>
<organism evidence="3 4">
    <name type="scientific">Nostoc paludosum FACHB-159</name>
    <dbReference type="NCBI Taxonomy" id="2692908"/>
    <lineage>
        <taxon>Bacteria</taxon>
        <taxon>Bacillati</taxon>
        <taxon>Cyanobacteriota</taxon>
        <taxon>Cyanophyceae</taxon>
        <taxon>Nostocales</taxon>
        <taxon>Nostocaceae</taxon>
        <taxon>Nostoc</taxon>
    </lineage>
</organism>
<keyword evidence="1" id="KW-0862">Zinc</keyword>
<dbReference type="PANTHER" id="PTHR38133:SF1">
    <property type="entry name" value="SLR1429 PROTEIN"/>
    <property type="match status" value="1"/>
</dbReference>
<keyword evidence="4" id="KW-1185">Reference proteome</keyword>